<feature type="non-terminal residue" evidence="1">
    <location>
        <position position="113"/>
    </location>
</feature>
<dbReference type="EMBL" id="BARS01030983">
    <property type="protein sequence ID" value="GAG27313.1"/>
    <property type="molecule type" value="Genomic_DNA"/>
</dbReference>
<name>X0WRZ2_9ZZZZ</name>
<evidence type="ECO:0000313" key="1">
    <source>
        <dbReference type="EMBL" id="GAG27313.1"/>
    </source>
</evidence>
<reference evidence="1" key="1">
    <citation type="journal article" date="2014" name="Front. Microbiol.">
        <title>High frequency of phylogenetically diverse reductive dehalogenase-homologous genes in deep subseafloor sedimentary metagenomes.</title>
        <authorList>
            <person name="Kawai M."/>
            <person name="Futagami T."/>
            <person name="Toyoda A."/>
            <person name="Takaki Y."/>
            <person name="Nishi S."/>
            <person name="Hori S."/>
            <person name="Arai W."/>
            <person name="Tsubouchi T."/>
            <person name="Morono Y."/>
            <person name="Uchiyama I."/>
            <person name="Ito T."/>
            <person name="Fujiyama A."/>
            <person name="Inagaki F."/>
            <person name="Takami H."/>
        </authorList>
    </citation>
    <scope>NUCLEOTIDE SEQUENCE</scope>
    <source>
        <strain evidence="1">Expedition CK06-06</strain>
    </source>
</reference>
<organism evidence="1">
    <name type="scientific">marine sediment metagenome</name>
    <dbReference type="NCBI Taxonomy" id="412755"/>
    <lineage>
        <taxon>unclassified sequences</taxon>
        <taxon>metagenomes</taxon>
        <taxon>ecological metagenomes</taxon>
    </lineage>
</organism>
<protein>
    <submittedName>
        <fullName evidence="1">Uncharacterized protein</fullName>
    </submittedName>
</protein>
<dbReference type="AlphaFoldDB" id="X0WRZ2"/>
<proteinExistence type="predicted"/>
<gene>
    <name evidence="1" type="ORF">S01H1_48260</name>
</gene>
<sequence>MRLFRRWRKPAEPPASPALEVAGSICGAAQGFVRSFSEERDLSWASSEAWQLFAERVCLLVNLTDREAFSRLREQERSSFMDELMPAIAVAAVAYWENSISSEPYSLPSPEEF</sequence>
<accession>X0WRZ2</accession>
<comment type="caution">
    <text evidence="1">The sequence shown here is derived from an EMBL/GenBank/DDBJ whole genome shotgun (WGS) entry which is preliminary data.</text>
</comment>